<feature type="domain" description="Transposase IS200-like" evidence="1">
    <location>
        <begin position="12"/>
        <end position="182"/>
    </location>
</feature>
<dbReference type="EMBL" id="JAENIO010000055">
    <property type="protein sequence ID" value="MBK1835460.1"/>
    <property type="molecule type" value="Genomic_DNA"/>
</dbReference>
<keyword evidence="3" id="KW-1185">Reference proteome</keyword>
<organism evidence="2 3">
    <name type="scientific">Roseibacillus ishigakijimensis</name>
    <dbReference type="NCBI Taxonomy" id="454146"/>
    <lineage>
        <taxon>Bacteria</taxon>
        <taxon>Pseudomonadati</taxon>
        <taxon>Verrucomicrobiota</taxon>
        <taxon>Verrucomicrobiia</taxon>
        <taxon>Verrucomicrobiales</taxon>
        <taxon>Verrucomicrobiaceae</taxon>
        <taxon>Roseibacillus</taxon>
    </lineage>
</organism>
<dbReference type="GO" id="GO:0006313">
    <property type="term" value="P:DNA transposition"/>
    <property type="evidence" value="ECO:0007669"/>
    <property type="project" value="InterPro"/>
</dbReference>
<dbReference type="InterPro" id="IPR036515">
    <property type="entry name" value="Transposase_17_sf"/>
</dbReference>
<dbReference type="PANTHER" id="PTHR34322:SF2">
    <property type="entry name" value="TRANSPOSASE IS200-LIKE DOMAIN-CONTAINING PROTEIN"/>
    <property type="match status" value="1"/>
</dbReference>
<dbReference type="Pfam" id="PF01797">
    <property type="entry name" value="Y1_Tnp"/>
    <property type="match status" value="1"/>
</dbReference>
<dbReference type="SUPFAM" id="SSF143422">
    <property type="entry name" value="Transposase IS200-like"/>
    <property type="match status" value="1"/>
</dbReference>
<dbReference type="AlphaFoldDB" id="A0A934VNW3"/>
<reference evidence="2" key="1">
    <citation type="submission" date="2021-01" db="EMBL/GenBank/DDBJ databases">
        <title>Modified the classification status of verrucomicrobia.</title>
        <authorList>
            <person name="Feng X."/>
        </authorList>
    </citation>
    <scope>NUCLEOTIDE SEQUENCE</scope>
    <source>
        <strain evidence="2">KCTC 12986</strain>
    </source>
</reference>
<name>A0A934VNW3_9BACT</name>
<evidence type="ECO:0000259" key="1">
    <source>
        <dbReference type="SMART" id="SM01321"/>
    </source>
</evidence>
<dbReference type="PANTHER" id="PTHR34322">
    <property type="entry name" value="TRANSPOSASE, Y1_TNP DOMAIN-CONTAINING"/>
    <property type="match status" value="1"/>
</dbReference>
<proteinExistence type="predicted"/>
<dbReference type="GO" id="GO:0004803">
    <property type="term" value="F:transposase activity"/>
    <property type="evidence" value="ECO:0007669"/>
    <property type="project" value="InterPro"/>
</dbReference>
<dbReference type="SMART" id="SM01321">
    <property type="entry name" value="Y1_Tnp"/>
    <property type="match status" value="1"/>
</dbReference>
<dbReference type="Proteomes" id="UP000604083">
    <property type="component" value="Unassembled WGS sequence"/>
</dbReference>
<accession>A0A934VNW3</accession>
<dbReference type="RefSeq" id="WP_200392895.1">
    <property type="nucleotide sequence ID" value="NZ_JAENIO010000055.1"/>
</dbReference>
<evidence type="ECO:0000313" key="2">
    <source>
        <dbReference type="EMBL" id="MBK1835460.1"/>
    </source>
</evidence>
<comment type="caution">
    <text evidence="2">The sequence shown here is derived from an EMBL/GenBank/DDBJ whole genome shotgun (WGS) entry which is preliminary data.</text>
</comment>
<protein>
    <submittedName>
        <fullName evidence="2">Transposase</fullName>
    </submittedName>
</protein>
<gene>
    <name evidence="2" type="ORF">JIN78_15425</name>
</gene>
<dbReference type="Gene3D" id="3.30.70.1290">
    <property type="entry name" value="Transposase IS200-like"/>
    <property type="match status" value="1"/>
</dbReference>
<sequence length="377" mass="43636">MRRPRIKAPENHPAAYYHCVSRVVGREFLLGEAEKEQFVRYMRLYEKLYGLRVLSYVVMSNHFHVLVEVPQRPAEEKLPDEAGLVAHVRRCLGEGEATKLEWEFSLYREQGNTKAAEELREKWLSRMWDISRYMKVLKQRFTQWFNGRYNRRGTLWEDRFRSVLVEGKGAALKTMAAYIDLNPVRAGICDDPKDYRWGGYAEAVAGGKQARAALQWLNSFDVGMTGEARERVKGSGKEGGTSDWVVTCPPKEALERWRCYLFGVPYSPFEREEELGKEEIGGRARFFRRGLSREQALQVLSTGGRLKRSDYLRCRVRYLTDGAALGSRDFIETVFHSAREHFSPARKDGARPLKGLEVVPKPERIYNLRQLQKDVLT</sequence>
<dbReference type="GO" id="GO:0003677">
    <property type="term" value="F:DNA binding"/>
    <property type="evidence" value="ECO:0007669"/>
    <property type="project" value="InterPro"/>
</dbReference>
<dbReference type="InterPro" id="IPR002686">
    <property type="entry name" value="Transposase_17"/>
</dbReference>
<evidence type="ECO:0000313" key="3">
    <source>
        <dbReference type="Proteomes" id="UP000604083"/>
    </source>
</evidence>